<dbReference type="InterPro" id="IPR021109">
    <property type="entry name" value="Peptidase_aspartic_dom_sf"/>
</dbReference>
<dbReference type="Gene3D" id="2.40.70.10">
    <property type="entry name" value="Acid Proteases"/>
    <property type="match status" value="1"/>
</dbReference>
<evidence type="ECO:0000256" key="2">
    <source>
        <dbReference type="SAM" id="MobiDB-lite"/>
    </source>
</evidence>
<name>A0A0K0FRH8_STRVS</name>
<evidence type="ECO:0000313" key="3">
    <source>
        <dbReference type="Proteomes" id="UP000035680"/>
    </source>
</evidence>
<feature type="region of interest" description="Disordered" evidence="2">
    <location>
        <begin position="51"/>
        <end position="73"/>
    </location>
</feature>
<keyword evidence="3" id="KW-1185">Reference proteome</keyword>
<evidence type="ECO:0000256" key="1">
    <source>
        <dbReference type="SAM" id="Coils"/>
    </source>
</evidence>
<reference evidence="4" key="2">
    <citation type="submission" date="2015-08" db="UniProtKB">
        <authorList>
            <consortium name="WormBaseParasite"/>
        </authorList>
    </citation>
    <scope>IDENTIFICATION</scope>
</reference>
<reference evidence="3" key="1">
    <citation type="submission" date="2014-07" db="EMBL/GenBank/DDBJ databases">
        <authorList>
            <person name="Martin A.A"/>
            <person name="De Silva N."/>
        </authorList>
    </citation>
    <scope>NUCLEOTIDE SEQUENCE</scope>
</reference>
<dbReference type="STRING" id="75913.A0A0K0FRH8"/>
<proteinExistence type="predicted"/>
<feature type="compositionally biased region" description="Basic and acidic residues" evidence="2">
    <location>
        <begin position="56"/>
        <end position="73"/>
    </location>
</feature>
<accession>A0A0K0FRH8</accession>
<protein>
    <submittedName>
        <fullName evidence="4">DUF1758 domain-containing protein</fullName>
    </submittedName>
</protein>
<organism evidence="3 4">
    <name type="scientific">Strongyloides venezuelensis</name>
    <name type="common">Threadworm</name>
    <dbReference type="NCBI Taxonomy" id="75913"/>
    <lineage>
        <taxon>Eukaryota</taxon>
        <taxon>Metazoa</taxon>
        <taxon>Ecdysozoa</taxon>
        <taxon>Nematoda</taxon>
        <taxon>Chromadorea</taxon>
        <taxon>Rhabditida</taxon>
        <taxon>Tylenchina</taxon>
        <taxon>Panagrolaimomorpha</taxon>
        <taxon>Strongyloidoidea</taxon>
        <taxon>Strongyloididae</taxon>
        <taxon>Strongyloides</taxon>
    </lineage>
</organism>
<feature type="coiled-coil region" evidence="1">
    <location>
        <begin position="87"/>
        <end position="114"/>
    </location>
</feature>
<evidence type="ECO:0000313" key="4">
    <source>
        <dbReference type="WBParaSite" id="SVE_1250800.1"/>
    </source>
</evidence>
<keyword evidence="1" id="KW-0175">Coiled coil</keyword>
<dbReference type="Proteomes" id="UP000035680">
    <property type="component" value="Unassembled WGS sequence"/>
</dbReference>
<dbReference type="WBParaSite" id="SVE_1250800.1">
    <property type="protein sequence ID" value="SVE_1250800.1"/>
    <property type="gene ID" value="SVE_1250800"/>
</dbReference>
<dbReference type="AlphaFoldDB" id="A0A0K0FRH8"/>
<sequence length="271" mass="31220">MIGKVDNDIWNYFINVQVTTTSFDDTVIRVCDYLRTKPVKRKEIGKTVGSNSNFYRKTDRDSEKESQSQDKDNKAVGISKIKISRFLEDMQSEYKRLLESVEQLQKENQVLRGKCDDFVSSKVLTEETNANLLLITRFNAIVADAMLDCGSHLSIVSESIARVLGYKNSNVSNHKFYVANGSLMDNLGEFKIKVSFVGDYDIFVKFVVLKDSQIENLLDHYRLLFGNDVLYGLKISIDFERFEVSVMGRKIQSIWYKSDVNFKTMFKLNLL</sequence>